<dbReference type="AlphaFoldDB" id="A0A4Y2G046"/>
<evidence type="ECO:0000256" key="1">
    <source>
        <dbReference type="SAM" id="MobiDB-lite"/>
    </source>
</evidence>
<gene>
    <name evidence="2" type="ORF">AVEN_109658_1</name>
</gene>
<feature type="region of interest" description="Disordered" evidence="1">
    <location>
        <begin position="1"/>
        <end position="42"/>
    </location>
</feature>
<sequence length="94" mass="10494">MKSDGRNPLSEVRFGANHKSNSSRPHLLPRPKRHDGGLVSPLPPLMAETYFTGLLNSNGLSAGGRTRKRSSPIMQMKRRNLVVFIRLRSAQSTR</sequence>
<accession>A0A4Y2G046</accession>
<comment type="caution">
    <text evidence="2">The sequence shown here is derived from an EMBL/GenBank/DDBJ whole genome shotgun (WGS) entry which is preliminary data.</text>
</comment>
<evidence type="ECO:0000313" key="3">
    <source>
        <dbReference type="Proteomes" id="UP000499080"/>
    </source>
</evidence>
<dbReference type="Proteomes" id="UP000499080">
    <property type="component" value="Unassembled WGS sequence"/>
</dbReference>
<evidence type="ECO:0000313" key="2">
    <source>
        <dbReference type="EMBL" id="GBM46075.1"/>
    </source>
</evidence>
<keyword evidence="3" id="KW-1185">Reference proteome</keyword>
<protein>
    <submittedName>
        <fullName evidence="2">Uncharacterized protein</fullName>
    </submittedName>
</protein>
<dbReference type="EMBL" id="BGPR01001122">
    <property type="protein sequence ID" value="GBM46075.1"/>
    <property type="molecule type" value="Genomic_DNA"/>
</dbReference>
<name>A0A4Y2G046_ARAVE</name>
<proteinExistence type="predicted"/>
<reference evidence="2 3" key="1">
    <citation type="journal article" date="2019" name="Sci. Rep.">
        <title>Orb-weaving spider Araneus ventricosus genome elucidates the spidroin gene catalogue.</title>
        <authorList>
            <person name="Kono N."/>
            <person name="Nakamura H."/>
            <person name="Ohtoshi R."/>
            <person name="Moran D.A.P."/>
            <person name="Shinohara A."/>
            <person name="Yoshida Y."/>
            <person name="Fujiwara M."/>
            <person name="Mori M."/>
            <person name="Tomita M."/>
            <person name="Arakawa K."/>
        </authorList>
    </citation>
    <scope>NUCLEOTIDE SEQUENCE [LARGE SCALE GENOMIC DNA]</scope>
</reference>
<organism evidence="2 3">
    <name type="scientific">Araneus ventricosus</name>
    <name type="common">Orbweaver spider</name>
    <name type="synonym">Epeira ventricosa</name>
    <dbReference type="NCBI Taxonomy" id="182803"/>
    <lineage>
        <taxon>Eukaryota</taxon>
        <taxon>Metazoa</taxon>
        <taxon>Ecdysozoa</taxon>
        <taxon>Arthropoda</taxon>
        <taxon>Chelicerata</taxon>
        <taxon>Arachnida</taxon>
        <taxon>Araneae</taxon>
        <taxon>Araneomorphae</taxon>
        <taxon>Entelegynae</taxon>
        <taxon>Araneoidea</taxon>
        <taxon>Araneidae</taxon>
        <taxon>Araneus</taxon>
    </lineage>
</organism>